<accession>A0A0S2W4P7</accession>
<protein>
    <submittedName>
        <fullName evidence="1">Uncharacterized protein</fullName>
    </submittedName>
</protein>
<dbReference type="Proteomes" id="UP000064844">
    <property type="component" value="Chromosome"/>
</dbReference>
<dbReference type="InterPro" id="IPR046632">
    <property type="entry name" value="DUF6744"/>
</dbReference>
<evidence type="ECO:0000313" key="2">
    <source>
        <dbReference type="Proteomes" id="UP000064844"/>
    </source>
</evidence>
<reference evidence="1 2" key="1">
    <citation type="journal article" date="2015" name="Nat. Commun.">
        <title>Production of butyrate from lysine and the Amadori product fructoselysine by a human gut commensal.</title>
        <authorList>
            <person name="Bui T.P."/>
            <person name="Ritari J."/>
            <person name="Boeren S."/>
            <person name="de Waard P."/>
            <person name="Plugge C.M."/>
            <person name="de Vos W.M."/>
        </authorList>
    </citation>
    <scope>NUCLEOTIDE SEQUENCE [LARGE SCALE GENOMIC DNA]</scope>
    <source>
        <strain evidence="1 2">AF211</strain>
    </source>
</reference>
<reference evidence="2" key="2">
    <citation type="submission" date="2015-04" db="EMBL/GenBank/DDBJ databases">
        <title>A butyrogenic pathway from the amino acid lysine in a human gut commensal.</title>
        <authorList>
            <person name="de Vos W.M."/>
            <person name="Bui N.T.P."/>
            <person name="Plugge C.M."/>
            <person name="Ritari J."/>
        </authorList>
    </citation>
    <scope>NUCLEOTIDE SEQUENCE [LARGE SCALE GENOMIC DNA]</scope>
    <source>
        <strain evidence="2">AF211</strain>
    </source>
</reference>
<organism evidence="1 2">
    <name type="scientific">Intestinimonas butyriciproducens</name>
    <dbReference type="NCBI Taxonomy" id="1297617"/>
    <lineage>
        <taxon>Bacteria</taxon>
        <taxon>Bacillati</taxon>
        <taxon>Bacillota</taxon>
        <taxon>Clostridia</taxon>
        <taxon>Eubacteriales</taxon>
        <taxon>Intestinimonas</taxon>
    </lineage>
</organism>
<dbReference type="RefSeq" id="WP_058117872.1">
    <property type="nucleotide sequence ID" value="NZ_CP011307.1"/>
</dbReference>
<evidence type="ECO:0000313" key="1">
    <source>
        <dbReference type="EMBL" id="ALP94305.1"/>
    </source>
</evidence>
<dbReference type="EMBL" id="CP011307">
    <property type="protein sequence ID" value="ALP94305.1"/>
    <property type="molecule type" value="Genomic_DNA"/>
</dbReference>
<keyword evidence="2" id="KW-1185">Reference proteome</keyword>
<name>A0A0S2W4P7_9FIRM</name>
<gene>
    <name evidence="1" type="ORF">IB211_01914c</name>
</gene>
<sequence length="324" mass="37867">MDKTINFSEIIGAATGEHSNMLGKFLYFSLSNILVDKKELKELCENLGIECSSGKRLPVSDAFKSATGDIRDRITVRRDGEQKFYQIYCRDNENTPAVLSRELVKETVNQRTNQYEKLANIYYDKADHRFGYDNLAYDEDVDAMKYCLQAERLFELYQVCANRKQVETICLKYLRSLDATKVSVNGHLYFVPRHTMDQVAVFETFFEELSRLNRNNTPLLANSFYLIDDAKQRDKMTEEFYLAVKKEITKYQERADYFIQSGCSSPATMERWVVKIQALEEKKRHYEDILRRELSGLDEEFESLRLLSQELSLRSRGIRSRKAA</sequence>
<dbReference type="Pfam" id="PF20529">
    <property type="entry name" value="DUF6744"/>
    <property type="match status" value="1"/>
</dbReference>
<dbReference type="AlphaFoldDB" id="A0A0S2W4P7"/>
<proteinExistence type="predicted"/>
<dbReference type="KEGG" id="ibu:IB211_01914c"/>
<dbReference type="STRING" id="1297617.IB211_01914c"/>